<evidence type="ECO:0000313" key="2">
    <source>
        <dbReference type="EMBL" id="MCU6687076.1"/>
    </source>
</evidence>
<protein>
    <submittedName>
        <fullName evidence="2">Uncharacterized protein</fullName>
    </submittedName>
</protein>
<keyword evidence="3" id="KW-1185">Reference proteome</keyword>
<evidence type="ECO:0000256" key="1">
    <source>
        <dbReference type="SAM" id="MobiDB-lite"/>
    </source>
</evidence>
<comment type="caution">
    <text evidence="2">The sequence shown here is derived from an EMBL/GenBank/DDBJ whole genome shotgun (WGS) entry which is preliminary data.</text>
</comment>
<reference evidence="2 3" key="1">
    <citation type="journal article" date="2021" name="ISME Commun">
        <title>Automated analysis of genomic sequences facilitates high-throughput and comprehensive description of bacteria.</title>
        <authorList>
            <person name="Hitch T.C.A."/>
        </authorList>
    </citation>
    <scope>NUCLEOTIDE SEQUENCE [LARGE SCALE GENOMIC DNA]</scope>
    <source>
        <strain evidence="2 3">Sanger_03</strain>
    </source>
</reference>
<feature type="compositionally biased region" description="Acidic residues" evidence="1">
    <location>
        <begin position="35"/>
        <end position="44"/>
    </location>
</feature>
<accession>A0ABT2RP10</accession>
<name>A0ABT2RP10_9FIRM</name>
<dbReference type="EMBL" id="JAOQJU010000013">
    <property type="protein sequence ID" value="MCU6687076.1"/>
    <property type="molecule type" value="Genomic_DNA"/>
</dbReference>
<gene>
    <name evidence="2" type="ORF">OCV99_11045</name>
</gene>
<feature type="compositionally biased region" description="Polar residues" evidence="1">
    <location>
        <begin position="20"/>
        <end position="29"/>
    </location>
</feature>
<dbReference type="RefSeq" id="WP_262575462.1">
    <property type="nucleotide sequence ID" value="NZ_JAOQJU010000013.1"/>
</dbReference>
<feature type="region of interest" description="Disordered" evidence="1">
    <location>
        <begin position="17"/>
        <end position="44"/>
    </location>
</feature>
<proteinExistence type="predicted"/>
<dbReference type="Proteomes" id="UP001652431">
    <property type="component" value="Unassembled WGS sequence"/>
</dbReference>
<organism evidence="2 3">
    <name type="scientific">Dorea acetigenes</name>
    <dbReference type="NCBI Taxonomy" id="2981787"/>
    <lineage>
        <taxon>Bacteria</taxon>
        <taxon>Bacillati</taxon>
        <taxon>Bacillota</taxon>
        <taxon>Clostridia</taxon>
        <taxon>Lachnospirales</taxon>
        <taxon>Lachnospiraceae</taxon>
        <taxon>Dorea</taxon>
    </lineage>
</organism>
<sequence>MRNSYFEPEVEKVEFDTKDIVTTSDPSSGSKEEVNCDEDSSIWD</sequence>
<evidence type="ECO:0000313" key="3">
    <source>
        <dbReference type="Proteomes" id="UP001652431"/>
    </source>
</evidence>